<evidence type="ECO:0000313" key="7">
    <source>
        <dbReference type="Proteomes" id="UP001152173"/>
    </source>
</evidence>
<dbReference type="EMBL" id="JAMKBJ010000005">
    <property type="protein sequence ID" value="MCZ8537161.1"/>
    <property type="molecule type" value="Genomic_DNA"/>
</dbReference>
<feature type="chain" id="PRO_5040897469" evidence="3">
    <location>
        <begin position="25"/>
        <end position="503"/>
    </location>
</feature>
<dbReference type="Proteomes" id="UP001152173">
    <property type="component" value="Unassembled WGS sequence"/>
</dbReference>
<keyword evidence="3" id="KW-0732">Signal</keyword>
<dbReference type="InterPro" id="IPR002508">
    <property type="entry name" value="MurNAc-LAA_cat"/>
</dbReference>
<dbReference type="InterPro" id="IPR003646">
    <property type="entry name" value="SH3-like_bac-type"/>
</dbReference>
<evidence type="ECO:0000256" key="1">
    <source>
        <dbReference type="ARBA" id="ARBA00022801"/>
    </source>
</evidence>
<reference evidence="6" key="1">
    <citation type="submission" date="2022-05" db="EMBL/GenBank/DDBJ databases">
        <authorList>
            <person name="Colautti A."/>
            <person name="Iacumin L."/>
        </authorList>
    </citation>
    <scope>NUCLEOTIDE SEQUENCE</scope>
    <source>
        <strain evidence="6">SK 55</strain>
    </source>
</reference>
<organism evidence="6 7">
    <name type="scientific">Paenisporosarcina quisquiliarum</name>
    <dbReference type="NCBI Taxonomy" id="365346"/>
    <lineage>
        <taxon>Bacteria</taxon>
        <taxon>Bacillati</taxon>
        <taxon>Bacillota</taxon>
        <taxon>Bacilli</taxon>
        <taxon>Bacillales</taxon>
        <taxon>Caryophanaceae</taxon>
        <taxon>Paenisporosarcina</taxon>
    </lineage>
</organism>
<dbReference type="GO" id="GO:0071555">
    <property type="term" value="P:cell wall organization"/>
    <property type="evidence" value="ECO:0007669"/>
    <property type="project" value="UniProtKB-KW"/>
</dbReference>
<feature type="signal peptide" evidence="3">
    <location>
        <begin position="1"/>
        <end position="24"/>
    </location>
</feature>
<dbReference type="PANTHER" id="PTHR30404:SF0">
    <property type="entry name" value="N-ACETYLMURAMOYL-L-ALANINE AMIDASE AMIC"/>
    <property type="match status" value="1"/>
</dbReference>
<dbReference type="CDD" id="cd02696">
    <property type="entry name" value="MurNAc-LAA"/>
    <property type="match status" value="1"/>
</dbReference>
<dbReference type="EC" id="3.5.1.28" evidence="6"/>
<dbReference type="PROSITE" id="PS51781">
    <property type="entry name" value="SH3B"/>
    <property type="match status" value="1"/>
</dbReference>
<name>A0A9X3LFV4_9BACL</name>
<dbReference type="Gene3D" id="2.30.30.40">
    <property type="entry name" value="SH3 Domains"/>
    <property type="match status" value="1"/>
</dbReference>
<keyword evidence="2" id="KW-0961">Cell wall biogenesis/degradation</keyword>
<dbReference type="InterPro" id="IPR050695">
    <property type="entry name" value="N-acetylmuramoyl_amidase_3"/>
</dbReference>
<dbReference type="RefSeq" id="WP_269926250.1">
    <property type="nucleotide sequence ID" value="NZ_JAMKBJ010000005.1"/>
</dbReference>
<evidence type="ECO:0000259" key="5">
    <source>
        <dbReference type="PROSITE" id="PS51781"/>
    </source>
</evidence>
<evidence type="ECO:0000256" key="3">
    <source>
        <dbReference type="SAM" id="SignalP"/>
    </source>
</evidence>
<dbReference type="SUPFAM" id="SSF53187">
    <property type="entry name" value="Zn-dependent exopeptidases"/>
    <property type="match status" value="1"/>
</dbReference>
<evidence type="ECO:0000259" key="4">
    <source>
        <dbReference type="PROSITE" id="PS51272"/>
    </source>
</evidence>
<keyword evidence="7" id="KW-1185">Reference proteome</keyword>
<feature type="domain" description="SLH" evidence="4">
    <location>
        <begin position="85"/>
        <end position="148"/>
    </location>
</feature>
<evidence type="ECO:0000313" key="6">
    <source>
        <dbReference type="EMBL" id="MCZ8537161.1"/>
    </source>
</evidence>
<dbReference type="SMART" id="SM00646">
    <property type="entry name" value="Ami_3"/>
    <property type="match status" value="1"/>
</dbReference>
<dbReference type="GO" id="GO:0030288">
    <property type="term" value="C:outer membrane-bounded periplasmic space"/>
    <property type="evidence" value="ECO:0007669"/>
    <property type="project" value="TreeGrafter"/>
</dbReference>
<dbReference type="PROSITE" id="PS51272">
    <property type="entry name" value="SLH"/>
    <property type="match status" value="2"/>
</dbReference>
<dbReference type="PANTHER" id="PTHR30404">
    <property type="entry name" value="N-ACETYLMURAMOYL-L-ALANINE AMIDASE"/>
    <property type="match status" value="1"/>
</dbReference>
<feature type="domain" description="SLH" evidence="4">
    <location>
        <begin position="25"/>
        <end position="84"/>
    </location>
</feature>
<dbReference type="GO" id="GO:0009253">
    <property type="term" value="P:peptidoglycan catabolic process"/>
    <property type="evidence" value="ECO:0007669"/>
    <property type="project" value="InterPro"/>
</dbReference>
<dbReference type="Pfam" id="PF01520">
    <property type="entry name" value="Amidase_3"/>
    <property type="match status" value="1"/>
</dbReference>
<dbReference type="InterPro" id="IPR001119">
    <property type="entry name" value="SLH_dom"/>
</dbReference>
<dbReference type="Pfam" id="PF00395">
    <property type="entry name" value="SLH"/>
    <property type="match status" value="2"/>
</dbReference>
<protein>
    <submittedName>
        <fullName evidence="6">N-acetylmuramoyl-L-alanine amidase</fullName>
        <ecNumber evidence="6">3.5.1.28</ecNumber>
    </submittedName>
</protein>
<dbReference type="SMART" id="SM00287">
    <property type="entry name" value="SH3b"/>
    <property type="match status" value="1"/>
</dbReference>
<keyword evidence="1 6" id="KW-0378">Hydrolase</keyword>
<proteinExistence type="predicted"/>
<dbReference type="Gene3D" id="3.40.630.40">
    <property type="entry name" value="Zn-dependent exopeptidases"/>
    <property type="match status" value="1"/>
</dbReference>
<sequence>MKKLIGLLSLLLLVSIFTPLKSTSANTMFSDVGTTHRAQEEIYYLVQGKIASGVSSTQFVPDKQVTRGEAAAMIGRALGMNGEKVATKFADVPSSNFASGYIKQMVERGIISGYPNGTFRPYETLTRGQMAVLMNRAFKYGGNTVSVASASSTLMDKGIAQGMADGLFGSDLTIKRGDFAVFLARGINTDFRTTQTETFDQTMYVNTNNLYFRTGPNTLYPWIQKLHSGQEVQYSYSIGDWSVIKVGEIVGYVHSSFIQMDKPLDIQPPVTPAPEPEPEPVPVPVPTPPVDSPNTLSDLVVIIDPGHGGTDPGAPGNGFLEKNVVLNISRHMNSYFAQTPIKTFMTRTDDYFVTRDFRVDFAAKNKGDVFVSVHANAFNGIANGQETYYYARTAATNPYEKQSRALAIYMQNRILEAWNLTDRGVKNKGFDVIRANTMPAALVEVGFIDSSKDIAYIQSEVEREKMGKALFLATLDYFYHFDGRQDVLALYEQFGAAPSNRIH</sequence>
<accession>A0A9X3LFV4</accession>
<gene>
    <name evidence="6" type="ORF">M9R32_08220</name>
</gene>
<feature type="domain" description="SH3b" evidence="5">
    <location>
        <begin position="200"/>
        <end position="262"/>
    </location>
</feature>
<dbReference type="AlphaFoldDB" id="A0A9X3LFV4"/>
<dbReference type="GO" id="GO:0008745">
    <property type="term" value="F:N-acetylmuramoyl-L-alanine amidase activity"/>
    <property type="evidence" value="ECO:0007669"/>
    <property type="project" value="UniProtKB-EC"/>
</dbReference>
<comment type="caution">
    <text evidence="6">The sequence shown here is derived from an EMBL/GenBank/DDBJ whole genome shotgun (WGS) entry which is preliminary data.</text>
</comment>
<evidence type="ECO:0000256" key="2">
    <source>
        <dbReference type="ARBA" id="ARBA00023316"/>
    </source>
</evidence>